<protein>
    <submittedName>
        <fullName evidence="2">Uncharacterized protein</fullName>
    </submittedName>
</protein>
<feature type="compositionally biased region" description="Basic and acidic residues" evidence="1">
    <location>
        <begin position="72"/>
        <end position="83"/>
    </location>
</feature>
<gene>
    <name evidence="2" type="ORF">NEMBOFW57_006064</name>
</gene>
<reference evidence="2" key="1">
    <citation type="submission" date="2023-02" db="EMBL/GenBank/DDBJ databases">
        <authorList>
            <person name="Palmer J.M."/>
        </authorList>
    </citation>
    <scope>NUCLEOTIDE SEQUENCE</scope>
    <source>
        <strain evidence="2">FW57</strain>
    </source>
</reference>
<evidence type="ECO:0000313" key="2">
    <source>
        <dbReference type="EMBL" id="KAG7289688.1"/>
    </source>
</evidence>
<dbReference type="Proteomes" id="UP001197093">
    <property type="component" value="Unassembled WGS sequence"/>
</dbReference>
<feature type="region of interest" description="Disordered" evidence="1">
    <location>
        <begin position="1"/>
        <end position="97"/>
    </location>
</feature>
<sequence length="258" mass="27789">MAPDPKASPGTSKSGKNGSSEKVNKAASESSDGTTPNRPQSAKSRSLSSPICMPKSILRVSSPDGPGSLSIRRPESPPVRDCRPLPQASLPTSPIPHATVRFAKATTAGRRFLPVKRKSKSTLTYISPLDPGTQKSAPKTMLQSPTKMRRHQENQAAMGRYWLRTEEEEAQWRAEAERRAQEEAEKYRNEPASSPPPAASVATKSDEEAGRAVQSSLADAMADIDKLPPLDSGPALEKVEEEVMESEDEDEGAGAKCK</sequence>
<name>A0AAD4F2M3_9PEZI</name>
<comment type="caution">
    <text evidence="2">The sequence shown here is derived from an EMBL/GenBank/DDBJ whole genome shotgun (WGS) entry which is preliminary data.</text>
</comment>
<feature type="compositionally biased region" description="Acidic residues" evidence="1">
    <location>
        <begin position="239"/>
        <end position="252"/>
    </location>
</feature>
<proteinExistence type="predicted"/>
<keyword evidence="3" id="KW-1185">Reference proteome</keyword>
<evidence type="ECO:0000256" key="1">
    <source>
        <dbReference type="SAM" id="MobiDB-lite"/>
    </source>
</evidence>
<organism evidence="2 3">
    <name type="scientific">Staphylotrichum longicolle</name>
    <dbReference type="NCBI Taxonomy" id="669026"/>
    <lineage>
        <taxon>Eukaryota</taxon>
        <taxon>Fungi</taxon>
        <taxon>Dikarya</taxon>
        <taxon>Ascomycota</taxon>
        <taxon>Pezizomycotina</taxon>
        <taxon>Sordariomycetes</taxon>
        <taxon>Sordariomycetidae</taxon>
        <taxon>Sordariales</taxon>
        <taxon>Chaetomiaceae</taxon>
        <taxon>Staphylotrichum</taxon>
    </lineage>
</organism>
<feature type="region of interest" description="Disordered" evidence="1">
    <location>
        <begin position="111"/>
        <end position="154"/>
    </location>
</feature>
<feature type="compositionally biased region" description="Basic and acidic residues" evidence="1">
    <location>
        <begin position="170"/>
        <end position="189"/>
    </location>
</feature>
<dbReference type="AlphaFoldDB" id="A0AAD4F2M3"/>
<evidence type="ECO:0000313" key="3">
    <source>
        <dbReference type="Proteomes" id="UP001197093"/>
    </source>
</evidence>
<feature type="region of interest" description="Disordered" evidence="1">
    <location>
        <begin position="168"/>
        <end position="258"/>
    </location>
</feature>
<dbReference type="EMBL" id="JAHCVI010000002">
    <property type="protein sequence ID" value="KAG7289688.1"/>
    <property type="molecule type" value="Genomic_DNA"/>
</dbReference>
<feature type="compositionally biased region" description="Polar residues" evidence="1">
    <location>
        <begin position="9"/>
        <end position="49"/>
    </location>
</feature>
<accession>A0AAD4F2M3</accession>
<feature type="compositionally biased region" description="Polar residues" evidence="1">
    <location>
        <begin position="133"/>
        <end position="146"/>
    </location>
</feature>